<dbReference type="SUPFAM" id="SSF52121">
    <property type="entry name" value="Lumazine synthase"/>
    <property type="match status" value="1"/>
</dbReference>
<dbReference type="GO" id="GO:0009349">
    <property type="term" value="C:riboflavin synthase complex"/>
    <property type="evidence" value="ECO:0007669"/>
    <property type="project" value="UniProtKB-UniRule"/>
</dbReference>
<keyword evidence="10" id="KW-1185">Reference proteome</keyword>
<organism evidence="9 10">
    <name type="scientific">Ferroacidibacillus organovorans</name>
    <dbReference type="NCBI Taxonomy" id="1765683"/>
    <lineage>
        <taxon>Bacteria</taxon>
        <taxon>Bacillati</taxon>
        <taxon>Bacillota</taxon>
        <taxon>Bacilli</taxon>
        <taxon>Bacillales</taxon>
        <taxon>Alicyclobacillaceae</taxon>
        <taxon>Ferroacidibacillus</taxon>
    </lineage>
</organism>
<dbReference type="RefSeq" id="WP_067715555.1">
    <property type="nucleotide sequence ID" value="NZ_LPVJ01000031.1"/>
</dbReference>
<evidence type="ECO:0000256" key="1">
    <source>
        <dbReference type="ARBA" id="ARBA00004917"/>
    </source>
</evidence>
<feature type="binding site" evidence="8">
    <location>
        <begin position="57"/>
        <end position="59"/>
    </location>
    <ligand>
        <name>5-amino-6-(D-ribitylamino)uracil</name>
        <dbReference type="ChEBI" id="CHEBI:15934"/>
    </ligand>
</feature>
<evidence type="ECO:0000256" key="7">
    <source>
        <dbReference type="ARBA" id="ARBA00072606"/>
    </source>
</evidence>
<comment type="catalytic activity">
    <reaction evidence="6 8">
        <text>(2S)-2-hydroxy-3-oxobutyl phosphate + 5-amino-6-(D-ribitylamino)uracil = 6,7-dimethyl-8-(1-D-ribityl)lumazine + phosphate + 2 H2O + H(+)</text>
        <dbReference type="Rhea" id="RHEA:26152"/>
        <dbReference type="ChEBI" id="CHEBI:15377"/>
        <dbReference type="ChEBI" id="CHEBI:15378"/>
        <dbReference type="ChEBI" id="CHEBI:15934"/>
        <dbReference type="ChEBI" id="CHEBI:43474"/>
        <dbReference type="ChEBI" id="CHEBI:58201"/>
        <dbReference type="ChEBI" id="CHEBI:58830"/>
        <dbReference type="EC" id="2.5.1.78"/>
    </reaction>
</comment>
<accession>A0A117SXV0</accession>
<dbReference type="InterPro" id="IPR002180">
    <property type="entry name" value="LS/RS"/>
</dbReference>
<dbReference type="HAMAP" id="MF_00178">
    <property type="entry name" value="Lumazine_synth"/>
    <property type="match status" value="1"/>
</dbReference>
<feature type="binding site" evidence="8">
    <location>
        <position position="128"/>
    </location>
    <ligand>
        <name>(2S)-2-hydroxy-3-oxobutyl phosphate</name>
        <dbReference type="ChEBI" id="CHEBI:58830"/>
    </ligand>
</feature>
<comment type="subunit">
    <text evidence="8">Forms an icosahedral capsid composed of 60 subunits, arranged as a dodecamer of pentamers.</text>
</comment>
<dbReference type="Gene3D" id="3.40.50.960">
    <property type="entry name" value="Lumazine/riboflavin synthase"/>
    <property type="match status" value="1"/>
</dbReference>
<dbReference type="Proteomes" id="UP000053557">
    <property type="component" value="Unassembled WGS sequence"/>
</dbReference>
<evidence type="ECO:0000256" key="6">
    <source>
        <dbReference type="ARBA" id="ARBA00048785"/>
    </source>
</evidence>
<dbReference type="UniPathway" id="UPA00275">
    <property type="reaction ID" value="UER00404"/>
</dbReference>
<comment type="caution">
    <text evidence="9">The sequence shown here is derived from an EMBL/GenBank/DDBJ whole genome shotgun (WGS) entry which is preliminary data.</text>
</comment>
<comment type="similarity">
    <text evidence="2 8">Belongs to the DMRL synthase family.</text>
</comment>
<dbReference type="AlphaFoldDB" id="A0A117SXV0"/>
<dbReference type="GO" id="GO:0000906">
    <property type="term" value="F:6,7-dimethyl-8-ribityllumazine synthase activity"/>
    <property type="evidence" value="ECO:0007669"/>
    <property type="project" value="UniProtKB-UniRule"/>
</dbReference>
<proteinExistence type="inferred from homology"/>
<feature type="binding site" evidence="8">
    <location>
        <begin position="81"/>
        <end position="83"/>
    </location>
    <ligand>
        <name>5-amino-6-(D-ribitylamino)uracil</name>
        <dbReference type="ChEBI" id="CHEBI:15934"/>
    </ligand>
</feature>
<comment type="pathway">
    <text evidence="1 8">Cofactor biosynthesis; riboflavin biosynthesis; riboflavin from 2-hydroxy-3-oxobutyl phosphate and 5-amino-6-(D-ribitylamino)uracil: step 1/2.</text>
</comment>
<evidence type="ECO:0000313" key="9">
    <source>
        <dbReference type="EMBL" id="KUO95869.1"/>
    </source>
</evidence>
<gene>
    <name evidence="8 9" type="primary">ribH</name>
    <name evidence="9" type="ORF">ATW55_09050</name>
</gene>
<evidence type="ECO:0000313" key="10">
    <source>
        <dbReference type="Proteomes" id="UP000053557"/>
    </source>
</evidence>
<comment type="function">
    <text evidence="8">Catalyzes the formation of 6,7-dimethyl-8-ribityllumazine by condensation of 5-amino-6-(D-ribitylamino)uracil with 3,4-dihydroxy-2-butanone 4-phosphate. This is the penultimate step in the biosynthesis of riboflavin.</text>
</comment>
<dbReference type="NCBIfam" id="TIGR00114">
    <property type="entry name" value="lumazine-synth"/>
    <property type="match status" value="1"/>
</dbReference>
<protein>
    <recommendedName>
        <fullName evidence="7 8">6,7-dimethyl-8-ribityllumazine synthase</fullName>
        <shortName evidence="8">DMRL synthase</shortName>
        <shortName evidence="8">LS</shortName>
        <shortName evidence="8">Lumazine synthase</shortName>
        <ecNumber evidence="3 8">2.5.1.78</ecNumber>
    </recommendedName>
</protein>
<dbReference type="PANTHER" id="PTHR21058">
    <property type="entry name" value="6,7-DIMETHYL-8-RIBITYLLUMAZINE SYNTHASE DMRL SYNTHASE LUMAZINE SYNTHASE"/>
    <property type="match status" value="1"/>
</dbReference>
<evidence type="ECO:0000256" key="8">
    <source>
        <dbReference type="HAMAP-Rule" id="MF_00178"/>
    </source>
</evidence>
<sequence length="155" mass="16172">MGRQFEGHLVGQGLRMAVVVGRFNDLISLRLLAGAQDAFARHGIAEADVDVAFVPGAFEISLVAKRMAETGRYDAVVTLGAVIRGSTPHFDYVASETAKGVASSSLATGVPIIFGVLTTDTIEQAIERAGTKAGNKGWDAAVAAIEMANLLRSLA</sequence>
<feature type="binding site" evidence="8">
    <location>
        <begin position="86"/>
        <end position="87"/>
    </location>
    <ligand>
        <name>(2S)-2-hydroxy-3-oxobutyl phosphate</name>
        <dbReference type="ChEBI" id="CHEBI:58830"/>
    </ligand>
</feature>
<evidence type="ECO:0000256" key="5">
    <source>
        <dbReference type="ARBA" id="ARBA00022679"/>
    </source>
</evidence>
<dbReference type="InterPro" id="IPR036467">
    <property type="entry name" value="LS/RS_sf"/>
</dbReference>
<dbReference type="PANTHER" id="PTHR21058:SF0">
    <property type="entry name" value="6,7-DIMETHYL-8-RIBITYLLUMAZINE SYNTHASE"/>
    <property type="match status" value="1"/>
</dbReference>
<evidence type="ECO:0000256" key="2">
    <source>
        <dbReference type="ARBA" id="ARBA00007424"/>
    </source>
</evidence>
<evidence type="ECO:0000256" key="4">
    <source>
        <dbReference type="ARBA" id="ARBA00022619"/>
    </source>
</evidence>
<feature type="active site" description="Proton donor" evidence="8">
    <location>
        <position position="89"/>
    </location>
</feature>
<feature type="binding site" evidence="8">
    <location>
        <position position="23"/>
    </location>
    <ligand>
        <name>5-amino-6-(D-ribitylamino)uracil</name>
        <dbReference type="ChEBI" id="CHEBI:15934"/>
    </ligand>
</feature>
<evidence type="ECO:0000256" key="3">
    <source>
        <dbReference type="ARBA" id="ARBA00012664"/>
    </source>
</evidence>
<dbReference type="NCBIfam" id="NF000812">
    <property type="entry name" value="PRK00061.1-4"/>
    <property type="match status" value="1"/>
</dbReference>
<dbReference type="EMBL" id="LPVJ01000031">
    <property type="protein sequence ID" value="KUO95869.1"/>
    <property type="molecule type" value="Genomic_DNA"/>
</dbReference>
<dbReference type="OrthoDB" id="9809709at2"/>
<keyword evidence="4 8" id="KW-0686">Riboflavin biosynthesis</keyword>
<reference evidence="9 10" key="1">
    <citation type="submission" date="2015-12" db="EMBL/GenBank/DDBJ databases">
        <title>Draft genome sequence of Acidibacillus ferrooxidans ITV001, isolated from a chalcopyrite acid mine drainage site in Brazil.</title>
        <authorList>
            <person name="Dall'Agnol H."/>
            <person name="Nancucheo I."/>
            <person name="Johnson B."/>
            <person name="Oliveira R."/>
            <person name="Leite L."/>
            <person name="Pylro V."/>
            <person name="Nunes G.L."/>
            <person name="Tzotzos G."/>
            <person name="Fernandes G.R."/>
            <person name="Dutra J."/>
            <person name="Orellana S.C."/>
            <person name="Oliveira G."/>
        </authorList>
    </citation>
    <scope>NUCLEOTIDE SEQUENCE [LARGE SCALE GENOMIC DNA]</scope>
    <source>
        <strain evidence="10">ITV01</strain>
    </source>
</reference>
<dbReference type="CDD" id="cd09209">
    <property type="entry name" value="Lumazine_synthase-I"/>
    <property type="match status" value="1"/>
</dbReference>
<name>A0A117SXV0_9BACL</name>
<feature type="binding site" evidence="8">
    <location>
        <position position="114"/>
    </location>
    <ligand>
        <name>5-amino-6-(D-ribitylamino)uracil</name>
        <dbReference type="ChEBI" id="CHEBI:15934"/>
    </ligand>
</feature>
<dbReference type="InterPro" id="IPR034964">
    <property type="entry name" value="LS"/>
</dbReference>
<dbReference type="EC" id="2.5.1.78" evidence="3 8"/>
<dbReference type="GO" id="GO:0009231">
    <property type="term" value="P:riboflavin biosynthetic process"/>
    <property type="evidence" value="ECO:0007669"/>
    <property type="project" value="UniProtKB-UniRule"/>
</dbReference>
<dbReference type="GO" id="GO:0005829">
    <property type="term" value="C:cytosol"/>
    <property type="evidence" value="ECO:0007669"/>
    <property type="project" value="TreeGrafter"/>
</dbReference>
<dbReference type="Pfam" id="PF00885">
    <property type="entry name" value="DMRL_synthase"/>
    <property type="match status" value="1"/>
</dbReference>
<dbReference type="FunFam" id="3.40.50.960:FF:000001">
    <property type="entry name" value="6,7-dimethyl-8-ribityllumazine synthase"/>
    <property type="match status" value="1"/>
</dbReference>
<keyword evidence="5 8" id="KW-0808">Transferase</keyword>